<feature type="region of interest" description="Disordered" evidence="1">
    <location>
        <begin position="1"/>
        <end position="66"/>
    </location>
</feature>
<gene>
    <name evidence="2" type="ORF">TSPGSL018_21261</name>
</gene>
<organism evidence="2">
    <name type="scientific">Tetraselmis sp. GSL018</name>
    <dbReference type="NCBI Taxonomy" id="582737"/>
    <lineage>
        <taxon>Eukaryota</taxon>
        <taxon>Viridiplantae</taxon>
        <taxon>Chlorophyta</taxon>
        <taxon>core chlorophytes</taxon>
        <taxon>Chlorodendrophyceae</taxon>
        <taxon>Chlorodendrales</taxon>
        <taxon>Chlorodendraceae</taxon>
        <taxon>Tetraselmis</taxon>
    </lineage>
</organism>
<protein>
    <submittedName>
        <fullName evidence="2">Uncharacterized protein</fullName>
    </submittedName>
</protein>
<dbReference type="EMBL" id="GBEZ01009524">
    <property type="protein sequence ID" value="JAC76069.1"/>
    <property type="molecule type" value="Transcribed_RNA"/>
</dbReference>
<dbReference type="AlphaFoldDB" id="A0A061RZ90"/>
<accession>A0A061RZ90</accession>
<feature type="non-terminal residue" evidence="2">
    <location>
        <position position="1"/>
    </location>
</feature>
<feature type="non-terminal residue" evidence="2">
    <location>
        <position position="90"/>
    </location>
</feature>
<feature type="compositionally biased region" description="Low complexity" evidence="1">
    <location>
        <begin position="15"/>
        <end position="37"/>
    </location>
</feature>
<evidence type="ECO:0000313" key="2">
    <source>
        <dbReference type="EMBL" id="JAC76069.1"/>
    </source>
</evidence>
<proteinExistence type="predicted"/>
<reference evidence="2" key="1">
    <citation type="submission" date="2014-05" db="EMBL/GenBank/DDBJ databases">
        <title>The transcriptome of the halophilic microalga Tetraselmis sp. GSL018 isolated from the Great Salt Lake, Utah.</title>
        <authorList>
            <person name="Jinkerson R.E."/>
            <person name="D'Adamo S."/>
            <person name="Posewitz M.C."/>
        </authorList>
    </citation>
    <scope>NUCLEOTIDE SEQUENCE</scope>
    <source>
        <strain evidence="2">GSL018</strain>
    </source>
</reference>
<sequence>ELPGEGPHRRHRPAEAATGAARAAAACMHAPPDLGLPSAPPPFAPRESGAARRRVAGERRPRSRVAGPGLGRVLLVVRAGPRLVEERALP</sequence>
<evidence type="ECO:0000256" key="1">
    <source>
        <dbReference type="SAM" id="MobiDB-lite"/>
    </source>
</evidence>
<name>A0A061RZ90_9CHLO</name>